<dbReference type="InterPro" id="IPR003607">
    <property type="entry name" value="HD/PDEase_dom"/>
</dbReference>
<dbReference type="Gene3D" id="1.10.3210.10">
    <property type="entry name" value="Hypothetical protein af1432"/>
    <property type="match status" value="1"/>
</dbReference>
<dbReference type="RefSeq" id="WP_145251012.1">
    <property type="nucleotide sequence ID" value="NZ_CP036278.1"/>
</dbReference>
<protein>
    <recommendedName>
        <fullName evidence="1">HD domain-containing protein</fullName>
    </recommendedName>
</protein>
<feature type="domain" description="HD" evidence="1">
    <location>
        <begin position="41"/>
        <end position="110"/>
    </location>
</feature>
<sequence>MSTNEVPRCGVDTVAEIARLFQLNGDSQYGGEDVSQLEHGLQAAWLAEQEEAGSELIAAALLHDIGHLLHHLPDDAPDNGIDDLHEQLAFEWLESRFPPEVLEPVRLHVQAKRYLCTAEDGYWESLSAPSKQSLELQGGPMSDQECEDYRANPHFKASLRLRRWDDLAKIDNLETPPIEHFLDYVQQVVVDCEPQS</sequence>
<gene>
    <name evidence="2" type="ORF">Pan181_49250</name>
</gene>
<accession>A0A518AVC3</accession>
<organism evidence="2 3">
    <name type="scientific">Aeoliella mucimassa</name>
    <dbReference type="NCBI Taxonomy" id="2527972"/>
    <lineage>
        <taxon>Bacteria</taxon>
        <taxon>Pseudomonadati</taxon>
        <taxon>Planctomycetota</taxon>
        <taxon>Planctomycetia</taxon>
        <taxon>Pirellulales</taxon>
        <taxon>Lacipirellulaceae</taxon>
        <taxon>Aeoliella</taxon>
    </lineage>
</organism>
<dbReference type="AlphaFoldDB" id="A0A518AVC3"/>
<dbReference type="InterPro" id="IPR017670">
    <property type="entry name" value="Phosphonate_degrad-assoc"/>
</dbReference>
<keyword evidence="3" id="KW-1185">Reference proteome</keyword>
<dbReference type="CDD" id="cd00077">
    <property type="entry name" value="HDc"/>
    <property type="match status" value="1"/>
</dbReference>
<dbReference type="OrthoDB" id="823268at2"/>
<dbReference type="KEGG" id="amuc:Pan181_49250"/>
<dbReference type="InterPro" id="IPR006674">
    <property type="entry name" value="HD_domain"/>
</dbReference>
<reference evidence="2 3" key="1">
    <citation type="submission" date="2019-02" db="EMBL/GenBank/DDBJ databases">
        <title>Deep-cultivation of Planctomycetes and their phenomic and genomic characterization uncovers novel biology.</title>
        <authorList>
            <person name="Wiegand S."/>
            <person name="Jogler M."/>
            <person name="Boedeker C."/>
            <person name="Pinto D."/>
            <person name="Vollmers J."/>
            <person name="Rivas-Marin E."/>
            <person name="Kohn T."/>
            <person name="Peeters S.H."/>
            <person name="Heuer A."/>
            <person name="Rast P."/>
            <person name="Oberbeckmann S."/>
            <person name="Bunk B."/>
            <person name="Jeske O."/>
            <person name="Meyerdierks A."/>
            <person name="Storesund J.E."/>
            <person name="Kallscheuer N."/>
            <person name="Luecker S."/>
            <person name="Lage O.M."/>
            <person name="Pohl T."/>
            <person name="Merkel B.J."/>
            <person name="Hornburger P."/>
            <person name="Mueller R.-W."/>
            <person name="Bruemmer F."/>
            <person name="Labrenz M."/>
            <person name="Spormann A.M."/>
            <person name="Op den Camp H."/>
            <person name="Overmann J."/>
            <person name="Amann R."/>
            <person name="Jetten M.S.M."/>
            <person name="Mascher T."/>
            <person name="Medema M.H."/>
            <person name="Devos D.P."/>
            <person name="Kaster A.-K."/>
            <person name="Ovreas L."/>
            <person name="Rohde M."/>
            <person name="Galperin M.Y."/>
            <person name="Jogler C."/>
        </authorList>
    </citation>
    <scope>NUCLEOTIDE SEQUENCE [LARGE SCALE GENOMIC DNA]</scope>
    <source>
        <strain evidence="2 3">Pan181</strain>
    </source>
</reference>
<dbReference type="NCBIfam" id="TIGR03276">
    <property type="entry name" value="Phn-HD"/>
    <property type="match status" value="1"/>
</dbReference>
<dbReference type="SUPFAM" id="SSF109604">
    <property type="entry name" value="HD-domain/PDEase-like"/>
    <property type="match status" value="1"/>
</dbReference>
<evidence type="ECO:0000259" key="1">
    <source>
        <dbReference type="Pfam" id="PF01966"/>
    </source>
</evidence>
<dbReference type="InterPro" id="IPR052567">
    <property type="entry name" value="OP_Dioxygenase"/>
</dbReference>
<dbReference type="Pfam" id="PF01966">
    <property type="entry name" value="HD"/>
    <property type="match status" value="1"/>
</dbReference>
<dbReference type="PANTHER" id="PTHR40202">
    <property type="match status" value="1"/>
</dbReference>
<dbReference type="PANTHER" id="PTHR40202:SF1">
    <property type="entry name" value="HD DOMAIN-CONTAINING PROTEIN"/>
    <property type="match status" value="1"/>
</dbReference>
<dbReference type="Proteomes" id="UP000315750">
    <property type="component" value="Chromosome"/>
</dbReference>
<dbReference type="EMBL" id="CP036278">
    <property type="protein sequence ID" value="QDU58685.1"/>
    <property type="molecule type" value="Genomic_DNA"/>
</dbReference>
<evidence type="ECO:0000313" key="3">
    <source>
        <dbReference type="Proteomes" id="UP000315750"/>
    </source>
</evidence>
<proteinExistence type="predicted"/>
<evidence type="ECO:0000313" key="2">
    <source>
        <dbReference type="EMBL" id="QDU58685.1"/>
    </source>
</evidence>
<name>A0A518AVC3_9BACT</name>